<evidence type="ECO:0000313" key="2">
    <source>
        <dbReference type="Proteomes" id="UP000193642"/>
    </source>
</evidence>
<comment type="caution">
    <text evidence="1">The sequence shown here is derived from an EMBL/GenBank/DDBJ whole genome shotgun (WGS) entry which is preliminary data.</text>
</comment>
<gene>
    <name evidence="1" type="ORF">BCR33DRAFT_550322</name>
</gene>
<name>A0A1Y2B9J4_9FUNG</name>
<proteinExistence type="predicted"/>
<dbReference type="EMBL" id="MCGO01000079">
    <property type="protein sequence ID" value="ORY31157.1"/>
    <property type="molecule type" value="Genomic_DNA"/>
</dbReference>
<protein>
    <submittedName>
        <fullName evidence="1">Uncharacterized protein</fullName>
    </submittedName>
</protein>
<organism evidence="1 2">
    <name type="scientific">Rhizoclosmatium globosum</name>
    <dbReference type="NCBI Taxonomy" id="329046"/>
    <lineage>
        <taxon>Eukaryota</taxon>
        <taxon>Fungi</taxon>
        <taxon>Fungi incertae sedis</taxon>
        <taxon>Chytridiomycota</taxon>
        <taxon>Chytridiomycota incertae sedis</taxon>
        <taxon>Chytridiomycetes</taxon>
        <taxon>Chytridiales</taxon>
        <taxon>Chytriomycetaceae</taxon>
        <taxon>Rhizoclosmatium</taxon>
    </lineage>
</organism>
<accession>A0A1Y2B9J4</accession>
<dbReference type="Proteomes" id="UP000193642">
    <property type="component" value="Unassembled WGS sequence"/>
</dbReference>
<evidence type="ECO:0000313" key="1">
    <source>
        <dbReference type="EMBL" id="ORY31157.1"/>
    </source>
</evidence>
<reference evidence="1 2" key="1">
    <citation type="submission" date="2016-07" db="EMBL/GenBank/DDBJ databases">
        <title>Pervasive Adenine N6-methylation of Active Genes in Fungi.</title>
        <authorList>
            <consortium name="DOE Joint Genome Institute"/>
            <person name="Mondo S.J."/>
            <person name="Dannebaum R.O."/>
            <person name="Kuo R.C."/>
            <person name="Labutti K."/>
            <person name="Haridas S."/>
            <person name="Kuo A."/>
            <person name="Salamov A."/>
            <person name="Ahrendt S.R."/>
            <person name="Lipzen A."/>
            <person name="Sullivan W."/>
            <person name="Andreopoulos W.B."/>
            <person name="Clum A."/>
            <person name="Lindquist E."/>
            <person name="Daum C."/>
            <person name="Ramamoorthy G.K."/>
            <person name="Gryganskyi A."/>
            <person name="Culley D."/>
            <person name="Magnuson J.K."/>
            <person name="James T.Y."/>
            <person name="O'Malley M.A."/>
            <person name="Stajich J.E."/>
            <person name="Spatafora J.W."/>
            <person name="Visel A."/>
            <person name="Grigoriev I.V."/>
        </authorList>
    </citation>
    <scope>NUCLEOTIDE SEQUENCE [LARGE SCALE GENOMIC DNA]</scope>
    <source>
        <strain evidence="1 2">JEL800</strain>
    </source>
</reference>
<dbReference type="AlphaFoldDB" id="A0A1Y2B9J4"/>
<keyword evidence="2" id="KW-1185">Reference proteome</keyword>
<sequence length="101" mass="11112">MNQQEEFWTDFRVTNDTTVLARFKSVVKAVDDAGYMQWASPSTFKLPQTTTIPASADNAVGSSVPLSDTSKVSPKPQSSFGDRVISNGGMFLVLIAFILYW</sequence>